<reference evidence="7" key="2">
    <citation type="submission" date="2025-08" db="UniProtKB">
        <authorList>
            <consortium name="RefSeq"/>
        </authorList>
    </citation>
    <scope>IDENTIFICATION</scope>
    <source>
        <tissue evidence="7">Leaf</tissue>
    </source>
</reference>
<evidence type="ECO:0000256" key="3">
    <source>
        <dbReference type="ARBA" id="ARBA00023004"/>
    </source>
</evidence>
<dbReference type="InterPro" id="IPR001055">
    <property type="entry name" value="Adrenodoxin-like"/>
</dbReference>
<dbReference type="InterPro" id="IPR036010">
    <property type="entry name" value="2Fe-2S_ferredoxin-like_sf"/>
</dbReference>
<keyword evidence="1" id="KW-0001">2Fe-2S</keyword>
<dbReference type="PANTHER" id="PTHR23426:SF27">
    <property type="entry name" value="PHOTOSYNTHETIC NDH SUBUNIT OF SUBCOMPLEX B 3, CHLOROPLASTIC"/>
    <property type="match status" value="1"/>
</dbReference>
<dbReference type="Proteomes" id="UP000813463">
    <property type="component" value="Chromosome 4"/>
</dbReference>
<sequence>MISSTALHLNTLSSNFSTSNNFKHITKHIIRTTSNRNNVIRFKFNNYTSKIRAVGTIPERDQATDEANEEEELEPPYVGFAFVSARPLLNCAGGGTCASCMVEVIEGKELLNPRTEKEKEHLKKKPKNWRLACQITVGTPESRGMVVIQQLPEWKAHEWKYEKDGPIVSE</sequence>
<dbReference type="Gene3D" id="3.10.20.30">
    <property type="match status" value="1"/>
</dbReference>
<dbReference type="SUPFAM" id="SSF54292">
    <property type="entry name" value="2Fe-2S ferredoxin-like"/>
    <property type="match status" value="1"/>
</dbReference>
<dbReference type="InterPro" id="IPR012675">
    <property type="entry name" value="Beta-grasp_dom_sf"/>
</dbReference>
<proteinExistence type="predicted"/>
<organism evidence="6 7">
    <name type="scientific">Spinacia oleracea</name>
    <name type="common">Spinach</name>
    <dbReference type="NCBI Taxonomy" id="3562"/>
    <lineage>
        <taxon>Eukaryota</taxon>
        <taxon>Viridiplantae</taxon>
        <taxon>Streptophyta</taxon>
        <taxon>Embryophyta</taxon>
        <taxon>Tracheophyta</taxon>
        <taxon>Spermatophyta</taxon>
        <taxon>Magnoliopsida</taxon>
        <taxon>eudicotyledons</taxon>
        <taxon>Gunneridae</taxon>
        <taxon>Pentapetalae</taxon>
        <taxon>Caryophyllales</taxon>
        <taxon>Chenopodiaceae</taxon>
        <taxon>Chenopodioideae</taxon>
        <taxon>Anserineae</taxon>
        <taxon>Spinacia</taxon>
    </lineage>
</organism>
<evidence type="ECO:0000313" key="7">
    <source>
        <dbReference type="RefSeq" id="XP_056699265.1"/>
    </source>
</evidence>
<reference evidence="6" key="1">
    <citation type="journal article" date="2021" name="Nat. Commun.">
        <title>Genomic analyses provide insights into spinach domestication and the genetic basis of agronomic traits.</title>
        <authorList>
            <person name="Cai X."/>
            <person name="Sun X."/>
            <person name="Xu C."/>
            <person name="Sun H."/>
            <person name="Wang X."/>
            <person name="Ge C."/>
            <person name="Zhang Z."/>
            <person name="Wang Q."/>
            <person name="Fei Z."/>
            <person name="Jiao C."/>
            <person name="Wang Q."/>
        </authorList>
    </citation>
    <scope>NUCLEOTIDE SEQUENCE [LARGE SCALE GENOMIC DNA]</scope>
    <source>
        <strain evidence="6">cv. Varoflay</strain>
    </source>
</reference>
<keyword evidence="4" id="KW-0411">Iron-sulfur</keyword>
<evidence type="ECO:0000256" key="4">
    <source>
        <dbReference type="ARBA" id="ARBA00023014"/>
    </source>
</evidence>
<evidence type="ECO:0000313" key="6">
    <source>
        <dbReference type="Proteomes" id="UP000813463"/>
    </source>
</evidence>
<dbReference type="CDD" id="cd00207">
    <property type="entry name" value="fer2"/>
    <property type="match status" value="1"/>
</dbReference>
<dbReference type="PANTHER" id="PTHR23426">
    <property type="entry name" value="FERREDOXIN/ADRENODOXIN"/>
    <property type="match status" value="1"/>
</dbReference>
<keyword evidence="2" id="KW-0479">Metal-binding</keyword>
<evidence type="ECO:0000259" key="5">
    <source>
        <dbReference type="Pfam" id="PF00111"/>
    </source>
</evidence>
<name>A0ABM3RUG5_SPIOL</name>
<dbReference type="GeneID" id="110801756"/>
<dbReference type="RefSeq" id="XP_056699265.1">
    <property type="nucleotide sequence ID" value="XM_056843287.1"/>
</dbReference>
<keyword evidence="3" id="KW-0408">Iron</keyword>
<protein>
    <submittedName>
        <fullName evidence="7">Photosynthetic NDH subunit of subcomplex B 3, chloroplastic isoform X2</fullName>
    </submittedName>
</protein>
<feature type="domain" description="2Fe-2S ferredoxin-type" evidence="5">
    <location>
        <begin position="90"/>
        <end position="137"/>
    </location>
</feature>
<keyword evidence="6" id="KW-1185">Reference proteome</keyword>
<gene>
    <name evidence="7" type="primary">LOC110801756</name>
</gene>
<evidence type="ECO:0000256" key="1">
    <source>
        <dbReference type="ARBA" id="ARBA00022714"/>
    </source>
</evidence>
<dbReference type="InterPro" id="IPR001041">
    <property type="entry name" value="2Fe-2S_ferredoxin-type"/>
</dbReference>
<evidence type="ECO:0000256" key="2">
    <source>
        <dbReference type="ARBA" id="ARBA00022723"/>
    </source>
</evidence>
<accession>A0ABM3RUG5</accession>
<dbReference type="Pfam" id="PF00111">
    <property type="entry name" value="Fer2"/>
    <property type="match status" value="1"/>
</dbReference>